<dbReference type="Pfam" id="PF05593">
    <property type="entry name" value="RHS_repeat"/>
    <property type="match status" value="1"/>
</dbReference>
<dbReference type="Gene3D" id="2.180.10.10">
    <property type="entry name" value="RHS repeat-associated core"/>
    <property type="match status" value="3"/>
</dbReference>
<dbReference type="Proteomes" id="UP000000495">
    <property type="component" value="Chromosome"/>
</dbReference>
<dbReference type="PANTHER" id="PTHR32305:SF15">
    <property type="entry name" value="PROTEIN RHSA-RELATED"/>
    <property type="match status" value="1"/>
</dbReference>
<evidence type="ECO:0000313" key="6">
    <source>
        <dbReference type="Proteomes" id="UP000000495"/>
    </source>
</evidence>
<dbReference type="eggNOG" id="COG3209">
    <property type="taxonomic scope" value="Bacteria"/>
</dbReference>
<keyword evidence="2" id="KW-0732">Signal</keyword>
<feature type="domain" description="Teneurin-like YD-shell" evidence="4">
    <location>
        <begin position="1266"/>
        <end position="1399"/>
    </location>
</feature>
<evidence type="ECO:0000313" key="5">
    <source>
        <dbReference type="EMBL" id="CCB87009.1"/>
    </source>
</evidence>
<keyword evidence="6" id="KW-1185">Reference proteome</keyword>
<dbReference type="Pfam" id="PF20148">
    <property type="entry name" value="DUF6531"/>
    <property type="match status" value="1"/>
</dbReference>
<dbReference type="InterPro" id="IPR056823">
    <property type="entry name" value="TEN-like_YD-shell"/>
</dbReference>
<dbReference type="InterPro" id="IPR045351">
    <property type="entry name" value="DUF6531"/>
</dbReference>
<dbReference type="NCBIfam" id="TIGR03696">
    <property type="entry name" value="Rhs_assc_core"/>
    <property type="match status" value="1"/>
</dbReference>
<protein>
    <recommendedName>
        <fullName evidence="7">Rhs family protein</fullName>
    </recommendedName>
</protein>
<dbReference type="EMBL" id="FR872580">
    <property type="protein sequence ID" value="CCB87009.1"/>
    <property type="molecule type" value="Genomic_DNA"/>
</dbReference>
<dbReference type="KEGG" id="puv:PUV_20590"/>
<reference key="1">
    <citation type="journal article" date="2011" name="Mol. Biol. Evol.">
        <title>Unity in variety -- the pan-genome of the Chlamydiae.</title>
        <authorList>
            <person name="Collingro A."/>
            <person name="Tischler P."/>
            <person name="Weinmaier T."/>
            <person name="Penz T."/>
            <person name="Heinz E."/>
            <person name="Brunham R.C."/>
            <person name="Read T.D."/>
            <person name="Bavoil P.M."/>
            <person name="Sachse K."/>
            <person name="Kahane S."/>
            <person name="Friedman M.G."/>
            <person name="Rattei T."/>
            <person name="Myers G.S.A."/>
            <person name="Horn M."/>
        </authorList>
    </citation>
    <scope>NUCLEOTIDE SEQUENCE</scope>
    <source>
        <strain>UV7</strain>
    </source>
</reference>
<dbReference type="PANTHER" id="PTHR32305">
    <property type="match status" value="1"/>
</dbReference>
<keyword evidence="1" id="KW-0677">Repeat</keyword>
<evidence type="ECO:0000256" key="1">
    <source>
        <dbReference type="ARBA" id="ARBA00022737"/>
    </source>
</evidence>
<proteinExistence type="predicted"/>
<dbReference type="InterPro" id="IPR006530">
    <property type="entry name" value="YD"/>
</dbReference>
<accession>F8KXG4</accession>
<organism evidence="5 6">
    <name type="scientific">Parachlamydia acanthamoebae (strain UV7)</name>
    <dbReference type="NCBI Taxonomy" id="765952"/>
    <lineage>
        <taxon>Bacteria</taxon>
        <taxon>Pseudomonadati</taxon>
        <taxon>Chlamydiota</taxon>
        <taxon>Chlamydiia</taxon>
        <taxon>Parachlamydiales</taxon>
        <taxon>Parachlamydiaceae</taxon>
        <taxon>Parachlamydia</taxon>
    </lineage>
</organism>
<feature type="chain" id="PRO_5003379194" description="Rhs family protein" evidence="2">
    <location>
        <begin position="21"/>
        <end position="1832"/>
    </location>
</feature>
<feature type="signal peptide" evidence="2">
    <location>
        <begin position="1"/>
        <end position="20"/>
    </location>
</feature>
<dbReference type="InterPro" id="IPR050708">
    <property type="entry name" value="T6SS_VgrG/RHS"/>
</dbReference>
<sequence>MRSFLNLLASLILLLNPLMAEEDLTPEPSNEVVKIPRSTTDDSDGRISFANLLGLPSGIVAGMVNVVTGDFVQHDMDFVIPSSTPLTLERTYSSSFGKHGTLSFGWNFNHYKALNVHLMGEKWYELGLNEGMGAIAKFEGHRPIAKCKISPDSLKYGATNCGRGQISGKTSPKNVMLDRQDGDGLLSILEGSGMRHTFKKRKTPEGKLYCLEKTHHPNGNFFKYTYNKHNELTKGILTDCQENPFAQFKIEREYDGQHREKIEIKTSDDRIISYFIRRPKSLNQWLLEKVKRSDGPTIQYDYAHMNDDFNEYPRIIYKDLPDSRSVHIGYWLRKDVSNGIKIDVGDPRRHRVKYIEQPVGPTAKLIRTYSFEYFLNSLDDLSHHLGGYTEVKDVKSNKTIYHYNCSQRLTQIEYCGRLAKGAHRRDHFYWGGKNNTDLMIQTISDENNGVQLLHAFTYDAYGNPLTETIQGNLTGKNQRNPMVGNDQKVAHTGCESYVKKCDFALQTAYNHKICEREGEIKKTTYSYYRGKDQVASKLVYDRDTIKERHFYQYNDQGMLIREMTDDGFNANEGDRTLVSQSLLHEIAPLKEGFIYLPEEEKFSSIDANGEKTCFKRLLNHYDKHGRLTAQDHFETDHSPSPRYRLHWTYDAHNNVTEQVNAAGETLYRTFDANGNVLSERGSHLPYRKNFSYDFMNRLTSVETIDETGASYKLSYQYDECNNRTASIDYYGNKTFYEYDGLNRLVKTIYPPIPRSNGELFAPTECLAYNALGYMSKTWNGNGDLTQQQNTIRGQPYSIKYPDGSIERMTYTLDGNLEEKIEKNGMRTVYTYDYKDRVLTSESFSPGGEPLGTHSYEYSAFHLLKEIDAKGHVTTYEYNPQGQLTGVIKEDAAVYYTYDSLGRKESVKTFFGHGDNDYTLDVFAYDLHDYVVEARQEDAFKNVLRRQTYIYDADGNQIETSTYSHAGVSTVKTTYNCHKQPTSVTDPEGNVTRITYRYDYKDQYGLTVPYSETTDPKGNITVSIYNTHNQIATLQIKNALGQILQQRDFFYDGVGQLIETREKVFKVDVFDREVITKWTYNSIGDVASCIEAVGTPEQKSTFHTFNNLSQKISTLKPDGNLIYFTYDGKGRLSAVASADQTLSYAYTYDLNDNPILIQDLINHTQNTRSYDKCDRLVEETLGNGLQMKYVYDRQGRVHSSTLPDGSHVVYGYNAVDLTEVKRINLSGEQLYSQTYRYDQAGNLIQKDLPFNIGQTTYAYDLRSQHKFIQSPHFSETGVTYDAVGNLLTQTYTDPIGSLPCQYAYDDLYQLNSEKSSANHSYQHDSLFNRFVKDDQRFDFNSLNQLLGDKLSAYAYDPNGNLSERHDQKYTYDAWDRLLSVTIGNIRFHYTYDDLSRRLSKVKLLWDPLTDNWVAQDTQYFLYQGDNEVGVCDAEQHLMEFRPLGHGRGAEIGAAVAFEIQGQVYIPLTNFTGHVQVLLNSKGEPVDIYRYTAFGEETIFDPFGDVKKPITSWRFCSKRTDPETDLIYFGRRYYDPQIARWITADPLGYEAGPNLYAYVNNSPLTSIDLFGLSEWSEFEKEQTLQEMQDRETGYQASKNFIKGVYNRLTKDYSNAPPEILNGECYDNYSAGKLGEYTVDGIFLAADAALLYSGAGLAYNLGSFALKKGTQRVILQGMQKIWKAEILETVSQGFRKAATAEANVLLAKAAAITSPTATNTITATKHLFQKTILSKKSTVRTLDAISELGLKNGMRLPTNKVLEMAEKFLGIGYKEAIAGSGRFVSADGKRVFRMGLNDLLGKHSGGPHVNFELLVPNLKTGKVKVGRKAHIYLTD</sequence>
<name>F8KXG4_PARAV</name>
<evidence type="ECO:0000256" key="2">
    <source>
        <dbReference type="SAM" id="SignalP"/>
    </source>
</evidence>
<evidence type="ECO:0008006" key="7">
    <source>
        <dbReference type="Google" id="ProtNLM"/>
    </source>
</evidence>
<feature type="domain" description="DUF6531" evidence="3">
    <location>
        <begin position="63"/>
        <end position="115"/>
    </location>
</feature>
<dbReference type="RefSeq" id="WP_013925331.1">
    <property type="nucleotide sequence ID" value="NC_015702.1"/>
</dbReference>
<dbReference type="NCBIfam" id="TIGR01643">
    <property type="entry name" value="YD_repeat_2x"/>
    <property type="match status" value="3"/>
</dbReference>
<dbReference type="Pfam" id="PF25023">
    <property type="entry name" value="TEN_YD-shell"/>
    <property type="match status" value="1"/>
</dbReference>
<evidence type="ECO:0000259" key="4">
    <source>
        <dbReference type="Pfam" id="PF25023"/>
    </source>
</evidence>
<dbReference type="HOGENOM" id="CLU_002321_0_0_0"/>
<reference evidence="5 6" key="2">
    <citation type="journal article" date="2011" name="Mol. Biol. Evol.">
        <title>Unity in variety--the pan-genome of the Chlamydiae.</title>
        <authorList>
            <person name="Collingro A."/>
            <person name="Tischler P."/>
            <person name="Weinmaier T."/>
            <person name="Penz T."/>
            <person name="Heinz E."/>
            <person name="Brunham R.C."/>
            <person name="Read T.D."/>
            <person name="Bavoil P.M."/>
            <person name="Sachse K."/>
            <person name="Kahane S."/>
            <person name="Friedman M.G."/>
            <person name="Rattei T."/>
            <person name="Myers G.S."/>
            <person name="Horn M."/>
        </authorList>
    </citation>
    <scope>NUCLEOTIDE SEQUENCE [LARGE SCALE GENOMIC DNA]</scope>
    <source>
        <strain evidence="6">UV7</strain>
    </source>
</reference>
<evidence type="ECO:0000259" key="3">
    <source>
        <dbReference type="Pfam" id="PF20148"/>
    </source>
</evidence>
<dbReference type="InterPro" id="IPR031325">
    <property type="entry name" value="RHS_repeat"/>
</dbReference>
<dbReference type="InterPro" id="IPR022385">
    <property type="entry name" value="Rhs_assc_core"/>
</dbReference>
<gene>
    <name evidence="5" type="ordered locus">PUV_20590</name>
</gene>
<dbReference type="STRING" id="765952.PUV_20590"/>